<dbReference type="Proteomes" id="UP000785679">
    <property type="component" value="Unassembled WGS sequence"/>
</dbReference>
<reference evidence="1" key="1">
    <citation type="submission" date="2019-06" db="EMBL/GenBank/DDBJ databases">
        <authorList>
            <person name="Zheng W."/>
        </authorList>
    </citation>
    <scope>NUCLEOTIDE SEQUENCE</scope>
    <source>
        <strain evidence="1">QDHG01</strain>
    </source>
</reference>
<accession>A0A8J8P0K6</accession>
<dbReference type="AlphaFoldDB" id="A0A8J8P0K6"/>
<gene>
    <name evidence="1" type="ORF">FGO68_gene17494</name>
</gene>
<proteinExistence type="predicted"/>
<comment type="caution">
    <text evidence="1">The sequence shown here is derived from an EMBL/GenBank/DDBJ whole genome shotgun (WGS) entry which is preliminary data.</text>
</comment>
<evidence type="ECO:0000313" key="2">
    <source>
        <dbReference type="Proteomes" id="UP000785679"/>
    </source>
</evidence>
<keyword evidence="2" id="KW-1185">Reference proteome</keyword>
<protein>
    <submittedName>
        <fullName evidence="1">Uncharacterized protein</fullName>
    </submittedName>
</protein>
<dbReference type="EMBL" id="RRYP01003659">
    <property type="protein sequence ID" value="TNV83604.1"/>
    <property type="molecule type" value="Genomic_DNA"/>
</dbReference>
<name>A0A8J8P0K6_HALGN</name>
<evidence type="ECO:0000313" key="1">
    <source>
        <dbReference type="EMBL" id="TNV83604.1"/>
    </source>
</evidence>
<organism evidence="1 2">
    <name type="scientific">Halteria grandinella</name>
    <dbReference type="NCBI Taxonomy" id="5974"/>
    <lineage>
        <taxon>Eukaryota</taxon>
        <taxon>Sar</taxon>
        <taxon>Alveolata</taxon>
        <taxon>Ciliophora</taxon>
        <taxon>Intramacronucleata</taxon>
        <taxon>Spirotrichea</taxon>
        <taxon>Stichotrichia</taxon>
        <taxon>Sporadotrichida</taxon>
        <taxon>Halteriidae</taxon>
        <taxon>Halteria</taxon>
    </lineage>
</organism>
<sequence>MLDQRTKKNHEGLEKHLFRGQDFDSIIQTIGILDDSELRRAVQNLKPEQKDWKALGWLIQSKGQQPQGSLTTLQAIKIKALSSRLAAFQYGLKQYELESNSLIDQINYCAQGGAQQHYIQVEVDLARLEYAFNKQIIKEVWEKYSEKLPKNQYEIHIAFDIDNFQQKYKMQFVKINSNTYRYQIKQKVEGYGKYPGDKTKCHYQLYARVEFKQNREFILCRLCEGSSLDIFGCAKLE</sequence>